<dbReference type="PROSITE" id="PS00409">
    <property type="entry name" value="PROKAR_NTER_METHYL"/>
    <property type="match status" value="1"/>
</dbReference>
<dbReference type="NCBIfam" id="TIGR02532">
    <property type="entry name" value="IV_pilin_GFxxxE"/>
    <property type="match status" value="1"/>
</dbReference>
<dbReference type="Pfam" id="PF07963">
    <property type="entry name" value="N_methyl"/>
    <property type="match status" value="1"/>
</dbReference>
<reference evidence="3" key="1">
    <citation type="journal article" date="2019" name="Int. J. Syst. Evol. Microbiol.">
        <title>The Global Catalogue of Microorganisms (GCM) 10K type strain sequencing project: providing services to taxonomists for standard genome sequencing and annotation.</title>
        <authorList>
            <consortium name="The Broad Institute Genomics Platform"/>
            <consortium name="The Broad Institute Genome Sequencing Center for Infectious Disease"/>
            <person name="Wu L."/>
            <person name="Ma J."/>
        </authorList>
    </citation>
    <scope>NUCLEOTIDE SEQUENCE [LARGE SCALE GENOMIC DNA]</scope>
    <source>
        <strain evidence="3">KCTC 52277</strain>
    </source>
</reference>
<keyword evidence="1" id="KW-0472">Membrane</keyword>
<dbReference type="EMBL" id="JBHRTD010000017">
    <property type="protein sequence ID" value="MFC3139827.1"/>
    <property type="molecule type" value="Genomic_DNA"/>
</dbReference>
<dbReference type="Gene3D" id="3.30.700.10">
    <property type="entry name" value="Glycoprotein, Type 4 Pilin"/>
    <property type="match status" value="1"/>
</dbReference>
<keyword evidence="3" id="KW-1185">Reference proteome</keyword>
<gene>
    <name evidence="2" type="ORF">ACFOE0_16810</name>
</gene>
<dbReference type="InterPro" id="IPR045584">
    <property type="entry name" value="Pilin-like"/>
</dbReference>
<evidence type="ECO:0000313" key="3">
    <source>
        <dbReference type="Proteomes" id="UP001595621"/>
    </source>
</evidence>
<dbReference type="Proteomes" id="UP001595621">
    <property type="component" value="Unassembled WGS sequence"/>
</dbReference>
<feature type="transmembrane region" description="Helical" evidence="1">
    <location>
        <begin position="16"/>
        <end position="37"/>
    </location>
</feature>
<proteinExistence type="predicted"/>
<evidence type="ECO:0000256" key="1">
    <source>
        <dbReference type="SAM" id="Phobius"/>
    </source>
</evidence>
<dbReference type="SUPFAM" id="SSF54523">
    <property type="entry name" value="Pili subunits"/>
    <property type="match status" value="1"/>
</dbReference>
<organism evidence="2 3">
    <name type="scientific">Shewanella submarina</name>
    <dbReference type="NCBI Taxonomy" id="2016376"/>
    <lineage>
        <taxon>Bacteria</taxon>
        <taxon>Pseudomonadati</taxon>
        <taxon>Pseudomonadota</taxon>
        <taxon>Gammaproteobacteria</taxon>
        <taxon>Alteromonadales</taxon>
        <taxon>Shewanellaceae</taxon>
        <taxon>Shewanella</taxon>
    </lineage>
</organism>
<keyword evidence="1" id="KW-1133">Transmembrane helix</keyword>
<dbReference type="RefSeq" id="WP_283106455.1">
    <property type="nucleotide sequence ID" value="NZ_JAKILF010000004.1"/>
</dbReference>
<protein>
    <submittedName>
        <fullName evidence="2">Prepilin-type N-terminal cleavage/methylation domain-containing protein</fullName>
    </submittedName>
</protein>
<accession>A0ABV7GL75</accession>
<sequence length="184" mass="19999">MFVTQRSFSPKSSHQGFTLIELVIVIIILGIVATAAAPKFINLQSDAKVNVLYGIAGQIESTTDMVKAKARVQGLVPVAEEPGMGPALQEYVVDFGFGKVEVDWRNLCPEAQGEVVDGDTAMTFRDFMNIDLTGGLKDSLDNQYYKIGYKLPLSGTPTNEGCYVVYDSFGKPDCTVTVVDAECR</sequence>
<comment type="caution">
    <text evidence="2">The sequence shown here is derived from an EMBL/GenBank/DDBJ whole genome shotgun (WGS) entry which is preliminary data.</text>
</comment>
<dbReference type="InterPro" id="IPR012902">
    <property type="entry name" value="N_methyl_site"/>
</dbReference>
<keyword evidence="1" id="KW-0812">Transmembrane</keyword>
<evidence type="ECO:0000313" key="2">
    <source>
        <dbReference type="EMBL" id="MFC3139827.1"/>
    </source>
</evidence>
<name>A0ABV7GL75_9GAMM</name>